<evidence type="ECO:0000256" key="2">
    <source>
        <dbReference type="SAM" id="SignalP"/>
    </source>
</evidence>
<keyword evidence="2" id="KW-0732">Signal</keyword>
<gene>
    <name evidence="3" type="ORF">QM012_001588</name>
</gene>
<organism evidence="3 4">
    <name type="scientific">Aureobasidium pullulans</name>
    <name type="common">Black yeast</name>
    <name type="synonym">Pullularia pullulans</name>
    <dbReference type="NCBI Taxonomy" id="5580"/>
    <lineage>
        <taxon>Eukaryota</taxon>
        <taxon>Fungi</taxon>
        <taxon>Dikarya</taxon>
        <taxon>Ascomycota</taxon>
        <taxon>Pezizomycotina</taxon>
        <taxon>Dothideomycetes</taxon>
        <taxon>Dothideomycetidae</taxon>
        <taxon>Dothideales</taxon>
        <taxon>Saccotheciaceae</taxon>
        <taxon>Aureobasidium</taxon>
    </lineage>
</organism>
<feature type="chain" id="PRO_5046970880" evidence="2">
    <location>
        <begin position="20"/>
        <end position="194"/>
    </location>
</feature>
<feature type="region of interest" description="Disordered" evidence="1">
    <location>
        <begin position="86"/>
        <end position="119"/>
    </location>
</feature>
<evidence type="ECO:0000313" key="4">
    <source>
        <dbReference type="Proteomes" id="UP001341245"/>
    </source>
</evidence>
<protein>
    <submittedName>
        <fullName evidence="3">Uncharacterized protein</fullName>
    </submittedName>
</protein>
<proteinExistence type="predicted"/>
<dbReference type="EMBL" id="JASGXD010000011">
    <property type="protein sequence ID" value="KAK6002838.1"/>
    <property type="molecule type" value="Genomic_DNA"/>
</dbReference>
<accession>A0ABR0TEI7</accession>
<evidence type="ECO:0000256" key="1">
    <source>
        <dbReference type="SAM" id="MobiDB-lite"/>
    </source>
</evidence>
<evidence type="ECO:0000313" key="3">
    <source>
        <dbReference type="EMBL" id="KAK6002838.1"/>
    </source>
</evidence>
<dbReference type="Proteomes" id="UP001341245">
    <property type="component" value="Unassembled WGS sequence"/>
</dbReference>
<sequence length="194" mass="21502">MRVIPVVWVCFAHYMAVQATSFVTVVRTVLEIKAVSNVDVSTPALYHKPIPEPENISRREEDNFAGTPSMTRIYITYPYTTFIEIPLTPQPNDKSKTQEPNNQDEWRDITDTPTPAPSTPVEVIETITRTQSAVGAPIRNTGVPTIHPSVAVATYTDIPSDWPPTMGPHANPQMQPPLIPEIVNPGYVFPTKAL</sequence>
<keyword evidence="4" id="KW-1185">Reference proteome</keyword>
<name>A0ABR0TEI7_AURPU</name>
<reference evidence="3 4" key="1">
    <citation type="submission" date="2023-11" db="EMBL/GenBank/DDBJ databases">
        <title>Draft genome sequence and annotation of the polyextremotolerant black yeast-like fungus Aureobasidium pullulans NRRL 62042.</title>
        <authorList>
            <person name="Dielentheis-Frenken M.R.E."/>
            <person name="Wibberg D."/>
            <person name="Blank L.M."/>
            <person name="Tiso T."/>
        </authorList>
    </citation>
    <scope>NUCLEOTIDE SEQUENCE [LARGE SCALE GENOMIC DNA]</scope>
    <source>
        <strain evidence="3 4">NRRL 62042</strain>
    </source>
</reference>
<comment type="caution">
    <text evidence="3">The sequence shown here is derived from an EMBL/GenBank/DDBJ whole genome shotgun (WGS) entry which is preliminary data.</text>
</comment>
<feature type="signal peptide" evidence="2">
    <location>
        <begin position="1"/>
        <end position="19"/>
    </location>
</feature>